<evidence type="ECO:0000256" key="9">
    <source>
        <dbReference type="SAM" id="Phobius"/>
    </source>
</evidence>
<dbReference type="InterPro" id="IPR004089">
    <property type="entry name" value="MCPsignal_dom"/>
</dbReference>
<reference evidence="12 13" key="1">
    <citation type="submission" date="2018-02" db="EMBL/GenBank/DDBJ databases">
        <title>Genomic Encyclopedia of Archaeal and Bacterial Type Strains, Phase II (KMG-II): from individual species to whole genera.</title>
        <authorList>
            <person name="Goeker M."/>
        </authorList>
    </citation>
    <scope>NUCLEOTIDE SEQUENCE [LARGE SCALE GENOMIC DNA]</scope>
    <source>
        <strain evidence="12 13">DSM 3808</strain>
    </source>
</reference>
<feature type="domain" description="HAMP" evidence="11">
    <location>
        <begin position="306"/>
        <end position="359"/>
    </location>
</feature>
<evidence type="ECO:0000256" key="4">
    <source>
        <dbReference type="ARBA" id="ARBA00022692"/>
    </source>
</evidence>
<dbReference type="SUPFAM" id="SSF58104">
    <property type="entry name" value="Methyl-accepting chemotaxis protein (MCP) signaling domain"/>
    <property type="match status" value="1"/>
</dbReference>
<dbReference type="Gene3D" id="6.10.340.10">
    <property type="match status" value="1"/>
</dbReference>
<dbReference type="SUPFAM" id="SSF103190">
    <property type="entry name" value="Sensory domain-like"/>
    <property type="match status" value="1"/>
</dbReference>
<evidence type="ECO:0000259" key="10">
    <source>
        <dbReference type="PROSITE" id="PS50111"/>
    </source>
</evidence>
<dbReference type="PROSITE" id="PS50111">
    <property type="entry name" value="CHEMOTAXIS_TRANSDUC_2"/>
    <property type="match status" value="1"/>
</dbReference>
<dbReference type="Gene3D" id="1.10.287.950">
    <property type="entry name" value="Methyl-accepting chemotaxis protein"/>
    <property type="match status" value="1"/>
</dbReference>
<dbReference type="GO" id="GO:0005886">
    <property type="term" value="C:plasma membrane"/>
    <property type="evidence" value="ECO:0007669"/>
    <property type="project" value="UniProtKB-SubCell"/>
</dbReference>
<comment type="similarity">
    <text evidence="7">Belongs to the methyl-accepting chemotaxis (MCP) protein family.</text>
</comment>
<dbReference type="Pfam" id="PF02743">
    <property type="entry name" value="dCache_1"/>
    <property type="match status" value="1"/>
</dbReference>
<dbReference type="InterPro" id="IPR029151">
    <property type="entry name" value="Sensor-like_sf"/>
</dbReference>
<dbReference type="InterPro" id="IPR003660">
    <property type="entry name" value="HAMP_dom"/>
</dbReference>
<evidence type="ECO:0000256" key="8">
    <source>
        <dbReference type="PROSITE-ProRule" id="PRU00284"/>
    </source>
</evidence>
<comment type="subcellular location">
    <subcellularLocation>
        <location evidence="1">Cell membrane</location>
        <topology evidence="1">Multi-pass membrane protein</topology>
    </subcellularLocation>
</comment>
<dbReference type="CDD" id="cd12914">
    <property type="entry name" value="PDC1_DGC_like"/>
    <property type="match status" value="1"/>
</dbReference>
<evidence type="ECO:0000256" key="3">
    <source>
        <dbReference type="ARBA" id="ARBA00022500"/>
    </source>
</evidence>
<keyword evidence="2" id="KW-1003">Cell membrane</keyword>
<organism evidence="12 13">
    <name type="scientific">Lacrimispora xylanisolvens</name>
    <dbReference type="NCBI Taxonomy" id="384636"/>
    <lineage>
        <taxon>Bacteria</taxon>
        <taxon>Bacillati</taxon>
        <taxon>Bacillota</taxon>
        <taxon>Clostridia</taxon>
        <taxon>Lachnospirales</taxon>
        <taxon>Lachnospiraceae</taxon>
        <taxon>Lacrimispora</taxon>
    </lineage>
</organism>
<keyword evidence="4 9" id="KW-0812">Transmembrane</keyword>
<evidence type="ECO:0000256" key="1">
    <source>
        <dbReference type="ARBA" id="ARBA00004651"/>
    </source>
</evidence>
<protein>
    <submittedName>
        <fullName evidence="12">Methyl-accepting chemotaxis protein</fullName>
    </submittedName>
</protein>
<dbReference type="PROSITE" id="PS50885">
    <property type="entry name" value="HAMP"/>
    <property type="match status" value="1"/>
</dbReference>
<dbReference type="EMBL" id="PTJA01000014">
    <property type="protein sequence ID" value="PPK78600.1"/>
    <property type="molecule type" value="Genomic_DNA"/>
</dbReference>
<comment type="caution">
    <text evidence="12">The sequence shown here is derived from an EMBL/GenBank/DDBJ whole genome shotgun (WGS) entry which is preliminary data.</text>
</comment>
<keyword evidence="13" id="KW-1185">Reference proteome</keyword>
<dbReference type="InterPro" id="IPR033479">
    <property type="entry name" value="dCache_1"/>
</dbReference>
<evidence type="ECO:0000313" key="13">
    <source>
        <dbReference type="Proteomes" id="UP000237749"/>
    </source>
</evidence>
<dbReference type="OrthoDB" id="1109395at2"/>
<evidence type="ECO:0000259" key="11">
    <source>
        <dbReference type="PROSITE" id="PS50885"/>
    </source>
</evidence>
<gene>
    <name evidence="12" type="ORF">BXY41_114103</name>
</gene>
<feature type="domain" description="Methyl-accepting transducer" evidence="10">
    <location>
        <begin position="411"/>
        <end position="640"/>
    </location>
</feature>
<keyword evidence="3" id="KW-0145">Chemotaxis</keyword>
<dbReference type="PANTHER" id="PTHR43531">
    <property type="entry name" value="PROTEIN ICFG"/>
    <property type="match status" value="1"/>
</dbReference>
<evidence type="ECO:0000256" key="5">
    <source>
        <dbReference type="ARBA" id="ARBA00022989"/>
    </source>
</evidence>
<dbReference type="PANTHER" id="PTHR43531:SF11">
    <property type="entry name" value="METHYL-ACCEPTING CHEMOTAXIS PROTEIN 3"/>
    <property type="match status" value="1"/>
</dbReference>
<dbReference type="Gene3D" id="3.30.450.20">
    <property type="entry name" value="PAS domain"/>
    <property type="match status" value="1"/>
</dbReference>
<dbReference type="Proteomes" id="UP000237749">
    <property type="component" value="Unassembled WGS sequence"/>
</dbReference>
<dbReference type="GO" id="GO:0004888">
    <property type="term" value="F:transmembrane signaling receptor activity"/>
    <property type="evidence" value="ECO:0007669"/>
    <property type="project" value="TreeGrafter"/>
</dbReference>
<keyword evidence="6 9" id="KW-0472">Membrane</keyword>
<evidence type="ECO:0000313" key="12">
    <source>
        <dbReference type="EMBL" id="PPK78600.1"/>
    </source>
</evidence>
<sequence length="655" mass="69542">MKSIKNKIFLYMALTVFISLTVVGGISIYLNYYSMIGTMNQSMTELAETASERVAKELDIYKNLAYEAGSIARLANPETGIDEKKSIIDQRAKTHEFQRGNIIGTDGISIFDGKDYSDRDYFKRSIKGEMAVSEPLISKVTGQMTIIISAPLWEKGIPGTKVVGVVYFVPRETFLNDIAASIQVSKDSNAYLLNQSGKVIADPNMEKVTNGINVQESASKDSGLSQLAALEAEMTQGKSGFGRYENQGHKMFLSYAPIAGTDGWSIGISAPMSDFMGSTKTASGVTLILIAVFLVVAGIVSAVLAGKIASPVTSCANRLKLLAEGDLDSPVAEMKNKDETGILADATRELVSRLGMIIKDVDYVLHEMAAGDLTVSTTCDSAYVGGFKGIHEAMHQLKAQLGDTLLSISRSSGEVAAGADQVSAGAQALSQGATEQAGSIEELAATIGDISKQVEGNARSAREASNKAKEMAEELSSGKEQMLRMTKAMDEISQTSGEIGKIIKTIEDIAFQTNILALNAAVEAARAGEAGKGFAVVADEVRNLASKSGEASKNTSFLIENSYQSVQNGALIAAETKESLDRIAASSERTVSLINEISNSSAEQAVSIGQVNQGIDQISSVVQTNSATAEESAATSEELSGQAQILKNLIDRFRL</sequence>
<dbReference type="InterPro" id="IPR051310">
    <property type="entry name" value="MCP_chemotaxis"/>
</dbReference>
<evidence type="ECO:0000256" key="7">
    <source>
        <dbReference type="ARBA" id="ARBA00029447"/>
    </source>
</evidence>
<evidence type="ECO:0000256" key="2">
    <source>
        <dbReference type="ARBA" id="ARBA00022475"/>
    </source>
</evidence>
<dbReference type="Pfam" id="PF00015">
    <property type="entry name" value="MCPsignal"/>
    <property type="match status" value="1"/>
</dbReference>
<dbReference type="GO" id="GO:0007165">
    <property type="term" value="P:signal transduction"/>
    <property type="evidence" value="ECO:0007669"/>
    <property type="project" value="UniProtKB-KW"/>
</dbReference>
<dbReference type="GO" id="GO:0006935">
    <property type="term" value="P:chemotaxis"/>
    <property type="evidence" value="ECO:0007669"/>
    <property type="project" value="UniProtKB-KW"/>
</dbReference>
<accession>A0A2S6HM82</accession>
<feature type="transmembrane region" description="Helical" evidence="9">
    <location>
        <begin position="12"/>
        <end position="33"/>
    </location>
</feature>
<keyword evidence="5 9" id="KW-1133">Transmembrane helix</keyword>
<dbReference type="RefSeq" id="WP_104439003.1">
    <property type="nucleotide sequence ID" value="NZ_PTJA01000014.1"/>
</dbReference>
<name>A0A2S6HM82_9FIRM</name>
<dbReference type="AlphaFoldDB" id="A0A2S6HM82"/>
<dbReference type="CDD" id="cd12912">
    <property type="entry name" value="PDC2_MCP_like"/>
    <property type="match status" value="1"/>
</dbReference>
<dbReference type="CDD" id="cd11386">
    <property type="entry name" value="MCP_signal"/>
    <property type="match status" value="1"/>
</dbReference>
<feature type="transmembrane region" description="Helical" evidence="9">
    <location>
        <begin position="282"/>
        <end position="305"/>
    </location>
</feature>
<keyword evidence="8" id="KW-0807">Transducer</keyword>
<proteinExistence type="inferred from homology"/>
<evidence type="ECO:0000256" key="6">
    <source>
        <dbReference type="ARBA" id="ARBA00023136"/>
    </source>
</evidence>
<dbReference type="SMART" id="SM00283">
    <property type="entry name" value="MA"/>
    <property type="match status" value="1"/>
</dbReference>